<dbReference type="Proteomes" id="UP001371456">
    <property type="component" value="Unassembled WGS sequence"/>
</dbReference>
<dbReference type="AlphaFoldDB" id="A0AAN8Y1F1"/>
<evidence type="ECO:0000313" key="2">
    <source>
        <dbReference type="Proteomes" id="UP001371456"/>
    </source>
</evidence>
<protein>
    <submittedName>
        <fullName evidence="1">Uncharacterized protein</fullName>
    </submittedName>
</protein>
<reference evidence="1 2" key="1">
    <citation type="submission" date="2024-02" db="EMBL/GenBank/DDBJ databases">
        <title>de novo genome assembly of Solanum bulbocastanum strain 11H21.</title>
        <authorList>
            <person name="Hosaka A.J."/>
        </authorList>
    </citation>
    <scope>NUCLEOTIDE SEQUENCE [LARGE SCALE GENOMIC DNA]</scope>
    <source>
        <tissue evidence="1">Young leaves</tissue>
    </source>
</reference>
<sequence>MATRLMLPSDGYPAQMAGLTSASLSHFPPLPTKTHSLPNSQFPTAPILNSFADVVKGHSMKGKGKDITDVEPIPLKKPNLVGGIPSINWTASKIQRMNILENLQFSVVDKFSYGALDINELRSLIPNQCEIFGGMSD</sequence>
<comment type="caution">
    <text evidence="1">The sequence shown here is derived from an EMBL/GenBank/DDBJ whole genome shotgun (WGS) entry which is preliminary data.</text>
</comment>
<organism evidence="1 2">
    <name type="scientific">Solanum bulbocastanum</name>
    <name type="common">Wild potato</name>
    <dbReference type="NCBI Taxonomy" id="147425"/>
    <lineage>
        <taxon>Eukaryota</taxon>
        <taxon>Viridiplantae</taxon>
        <taxon>Streptophyta</taxon>
        <taxon>Embryophyta</taxon>
        <taxon>Tracheophyta</taxon>
        <taxon>Spermatophyta</taxon>
        <taxon>Magnoliopsida</taxon>
        <taxon>eudicotyledons</taxon>
        <taxon>Gunneridae</taxon>
        <taxon>Pentapetalae</taxon>
        <taxon>asterids</taxon>
        <taxon>lamiids</taxon>
        <taxon>Solanales</taxon>
        <taxon>Solanaceae</taxon>
        <taxon>Solanoideae</taxon>
        <taxon>Solaneae</taxon>
        <taxon>Solanum</taxon>
    </lineage>
</organism>
<dbReference type="EMBL" id="JBANQN010000011">
    <property type="protein sequence ID" value="KAK6775749.1"/>
    <property type="molecule type" value="Genomic_DNA"/>
</dbReference>
<accession>A0AAN8Y1F1</accession>
<evidence type="ECO:0000313" key="1">
    <source>
        <dbReference type="EMBL" id="KAK6775749.1"/>
    </source>
</evidence>
<proteinExistence type="predicted"/>
<gene>
    <name evidence="1" type="ORF">RDI58_026750</name>
</gene>
<keyword evidence="2" id="KW-1185">Reference proteome</keyword>
<name>A0AAN8Y1F1_SOLBU</name>